<feature type="domain" description="HTH tetR-type" evidence="3">
    <location>
        <begin position="22"/>
        <end position="82"/>
    </location>
</feature>
<gene>
    <name evidence="4" type="ORF">SAMN04488023_12637</name>
</gene>
<keyword evidence="5" id="KW-1185">Reference proteome</keyword>
<dbReference type="PANTHER" id="PTHR43479:SF11">
    <property type="entry name" value="ACREF_ENVCD OPERON REPRESSOR-RELATED"/>
    <property type="match status" value="1"/>
</dbReference>
<accession>A0A1H9U258</accession>
<proteinExistence type="predicted"/>
<evidence type="ECO:0000256" key="2">
    <source>
        <dbReference type="PROSITE-ProRule" id="PRU00335"/>
    </source>
</evidence>
<dbReference type="PROSITE" id="PS50977">
    <property type="entry name" value="HTH_TETR_2"/>
    <property type="match status" value="1"/>
</dbReference>
<protein>
    <submittedName>
        <fullName evidence="4">Transcriptional regulator, TetR family</fullName>
    </submittedName>
</protein>
<evidence type="ECO:0000313" key="5">
    <source>
        <dbReference type="Proteomes" id="UP000199572"/>
    </source>
</evidence>
<sequence length="218" mass="25045">MQDQIPVKMARKVTDGPIRNKERTKKKVIDALGNILNKDGFSGLNISKVADKAGVDRRLIYDYFGGLEGVVKEYLNAKDYWKINEEDVEGIIASNKHDFGKTLATDILEKTFDSLMENAEMRRIITWELSEDLQPLKELNQKREKLGEILLTEIIDDHFKGKEKNFRAIEAILFSSVYYLTLHAQMNMGPFCGIDLKQAEGQAELKKTIRQIIDWAYD</sequence>
<dbReference type="Proteomes" id="UP000199572">
    <property type="component" value="Unassembled WGS sequence"/>
</dbReference>
<dbReference type="GO" id="GO:0003677">
    <property type="term" value="F:DNA binding"/>
    <property type="evidence" value="ECO:0007669"/>
    <property type="project" value="UniProtKB-UniRule"/>
</dbReference>
<dbReference type="EMBL" id="FOGG01000026">
    <property type="protein sequence ID" value="SES03163.1"/>
    <property type="molecule type" value="Genomic_DNA"/>
</dbReference>
<dbReference type="SUPFAM" id="SSF46689">
    <property type="entry name" value="Homeodomain-like"/>
    <property type="match status" value="1"/>
</dbReference>
<reference evidence="4 5" key="1">
    <citation type="submission" date="2016-10" db="EMBL/GenBank/DDBJ databases">
        <authorList>
            <person name="de Groot N.N."/>
        </authorList>
    </citation>
    <scope>NUCLEOTIDE SEQUENCE [LARGE SCALE GENOMIC DNA]</scope>
    <source>
        <strain evidence="4 5">DSM 18610</strain>
    </source>
</reference>
<evidence type="ECO:0000313" key="4">
    <source>
        <dbReference type="EMBL" id="SES03163.1"/>
    </source>
</evidence>
<dbReference type="PANTHER" id="PTHR43479">
    <property type="entry name" value="ACREF/ENVCD OPERON REPRESSOR-RELATED"/>
    <property type="match status" value="1"/>
</dbReference>
<name>A0A1H9U258_9SPHI</name>
<organism evidence="4 5">
    <name type="scientific">Pedobacter rhizosphaerae</name>
    <dbReference type="NCBI Taxonomy" id="390241"/>
    <lineage>
        <taxon>Bacteria</taxon>
        <taxon>Pseudomonadati</taxon>
        <taxon>Bacteroidota</taxon>
        <taxon>Sphingobacteriia</taxon>
        <taxon>Sphingobacteriales</taxon>
        <taxon>Sphingobacteriaceae</taxon>
        <taxon>Pedobacter</taxon>
    </lineage>
</organism>
<keyword evidence="1 2" id="KW-0238">DNA-binding</keyword>
<evidence type="ECO:0000259" key="3">
    <source>
        <dbReference type="PROSITE" id="PS50977"/>
    </source>
</evidence>
<feature type="DNA-binding region" description="H-T-H motif" evidence="2">
    <location>
        <begin position="45"/>
        <end position="64"/>
    </location>
</feature>
<dbReference type="InterPro" id="IPR050624">
    <property type="entry name" value="HTH-type_Tx_Regulator"/>
</dbReference>
<dbReference type="STRING" id="390241.SAMN04488023_12637"/>
<dbReference type="Gene3D" id="1.10.357.10">
    <property type="entry name" value="Tetracycline Repressor, domain 2"/>
    <property type="match status" value="1"/>
</dbReference>
<dbReference type="AlphaFoldDB" id="A0A1H9U258"/>
<evidence type="ECO:0000256" key="1">
    <source>
        <dbReference type="ARBA" id="ARBA00023125"/>
    </source>
</evidence>
<dbReference type="InterPro" id="IPR001647">
    <property type="entry name" value="HTH_TetR"/>
</dbReference>
<dbReference type="Pfam" id="PF00440">
    <property type="entry name" value="TetR_N"/>
    <property type="match status" value="1"/>
</dbReference>
<dbReference type="InterPro" id="IPR009057">
    <property type="entry name" value="Homeodomain-like_sf"/>
</dbReference>